<dbReference type="InterPro" id="IPR000577">
    <property type="entry name" value="Carb_kinase_FGGY"/>
</dbReference>
<evidence type="ECO:0000256" key="3">
    <source>
        <dbReference type="ARBA" id="ARBA00022777"/>
    </source>
</evidence>
<evidence type="ECO:0008006" key="8">
    <source>
        <dbReference type="Google" id="ProtNLM"/>
    </source>
</evidence>
<evidence type="ECO:0000313" key="6">
    <source>
        <dbReference type="EMBL" id="HJC07241.1"/>
    </source>
</evidence>
<dbReference type="Proteomes" id="UP000823910">
    <property type="component" value="Unassembled WGS sequence"/>
</dbReference>
<dbReference type="InterPro" id="IPR018484">
    <property type="entry name" value="FGGY_N"/>
</dbReference>
<dbReference type="Gene3D" id="3.30.420.40">
    <property type="match status" value="2"/>
</dbReference>
<dbReference type="PIRSF" id="PIRSF000538">
    <property type="entry name" value="GlpK"/>
    <property type="match status" value="1"/>
</dbReference>
<keyword evidence="2" id="KW-0808">Transferase</keyword>
<dbReference type="EMBL" id="DWWT01000076">
    <property type="protein sequence ID" value="HJC07241.1"/>
    <property type="molecule type" value="Genomic_DNA"/>
</dbReference>
<dbReference type="Pfam" id="PF00370">
    <property type="entry name" value="FGGY_N"/>
    <property type="match status" value="1"/>
</dbReference>
<dbReference type="GO" id="GO:0005975">
    <property type="term" value="P:carbohydrate metabolic process"/>
    <property type="evidence" value="ECO:0007669"/>
    <property type="project" value="InterPro"/>
</dbReference>
<comment type="similarity">
    <text evidence="1">Belongs to the FGGY kinase family.</text>
</comment>
<accession>A0A9D2N460</accession>
<keyword evidence="3" id="KW-0418">Kinase</keyword>
<protein>
    <recommendedName>
        <fullName evidence="8">Xylulokinase</fullName>
    </recommendedName>
</protein>
<dbReference type="SUPFAM" id="SSF53067">
    <property type="entry name" value="Actin-like ATPase domain"/>
    <property type="match status" value="2"/>
</dbReference>
<comment type="caution">
    <text evidence="6">The sequence shown here is derived from an EMBL/GenBank/DDBJ whole genome shotgun (WGS) entry which is preliminary data.</text>
</comment>
<dbReference type="GO" id="GO:0016301">
    <property type="term" value="F:kinase activity"/>
    <property type="evidence" value="ECO:0007669"/>
    <property type="project" value="UniProtKB-KW"/>
</dbReference>
<dbReference type="AlphaFoldDB" id="A0A9D2N460"/>
<reference evidence="6" key="2">
    <citation type="submission" date="2021-04" db="EMBL/GenBank/DDBJ databases">
        <authorList>
            <person name="Gilroy R."/>
        </authorList>
    </citation>
    <scope>NUCLEOTIDE SEQUENCE</scope>
    <source>
        <strain evidence="6">CHK180-15479</strain>
    </source>
</reference>
<organism evidence="6 7">
    <name type="scientific">Candidatus Enterocloster excrementipullorum</name>
    <dbReference type="NCBI Taxonomy" id="2838559"/>
    <lineage>
        <taxon>Bacteria</taxon>
        <taxon>Bacillati</taxon>
        <taxon>Bacillota</taxon>
        <taxon>Clostridia</taxon>
        <taxon>Lachnospirales</taxon>
        <taxon>Lachnospiraceae</taxon>
        <taxon>Enterocloster</taxon>
    </lineage>
</organism>
<feature type="domain" description="Carbohydrate kinase FGGY N-terminal" evidence="4">
    <location>
        <begin position="4"/>
        <end position="244"/>
    </location>
</feature>
<dbReference type="InterPro" id="IPR043129">
    <property type="entry name" value="ATPase_NBD"/>
</dbReference>
<evidence type="ECO:0000313" key="7">
    <source>
        <dbReference type="Proteomes" id="UP000823910"/>
    </source>
</evidence>
<name>A0A9D2N460_9FIRM</name>
<gene>
    <name evidence="6" type="ORF">H9704_14040</name>
</gene>
<evidence type="ECO:0000256" key="1">
    <source>
        <dbReference type="ARBA" id="ARBA00009156"/>
    </source>
</evidence>
<dbReference type="InterPro" id="IPR050406">
    <property type="entry name" value="FGGY_Carb_Kinase"/>
</dbReference>
<proteinExistence type="inferred from homology"/>
<dbReference type="PANTHER" id="PTHR43095">
    <property type="entry name" value="SUGAR KINASE"/>
    <property type="match status" value="1"/>
</dbReference>
<dbReference type="InterPro" id="IPR018485">
    <property type="entry name" value="FGGY_C"/>
</dbReference>
<sequence>MFVYVIDVGTSSMRGILYNERAEVLMKHSIIRRPEYLGNGRVEEDPADWRDGLLVLLKVLADYCASEGITPDAISLTAQRSSVIPLDKEGVPLAPAIMWQDKRTAVYEERLEKYNDIIFSKAGSRINPVFSACKMTWIKENEPELYEKAYKLAVIPDYLTWLMTGNFYTDYTYGSRSLLMNLRDCCWDEELLKIFQMDEVKLCELVAPGSMMGGLLPSLAASVGLPAGIPVISAGGDQQCAALGLGILHNGEVEITTGTGAFLLAGIDSLPAGVKPHVICSASAVPGRYLLESSVLTCCSAFDWFLRSFYPECDSSDYSTINREVSEAAGTPIIALPYFQGRATPDWNSRAEASFHHVTLAASRGEFARAILEGICHEIDSNLSIVRSYTGGIRAVRICGGLTKNPVFPQMEADILGEPVCLFSNEEATALGAWIQGAMALKAFTDYPHAFSASRRNDTAKVYMPDEERKEFYEKKQKEFEELYGRLYA</sequence>
<evidence type="ECO:0000259" key="4">
    <source>
        <dbReference type="Pfam" id="PF00370"/>
    </source>
</evidence>
<feature type="domain" description="Carbohydrate kinase FGGY C-terminal" evidence="5">
    <location>
        <begin position="255"/>
        <end position="441"/>
    </location>
</feature>
<reference evidence="6" key="1">
    <citation type="journal article" date="2021" name="PeerJ">
        <title>Extensive microbial diversity within the chicken gut microbiome revealed by metagenomics and culture.</title>
        <authorList>
            <person name="Gilroy R."/>
            <person name="Ravi A."/>
            <person name="Getino M."/>
            <person name="Pursley I."/>
            <person name="Horton D.L."/>
            <person name="Alikhan N.F."/>
            <person name="Baker D."/>
            <person name="Gharbi K."/>
            <person name="Hall N."/>
            <person name="Watson M."/>
            <person name="Adriaenssens E.M."/>
            <person name="Foster-Nyarko E."/>
            <person name="Jarju S."/>
            <person name="Secka A."/>
            <person name="Antonio M."/>
            <person name="Oren A."/>
            <person name="Chaudhuri R.R."/>
            <person name="La Ragione R."/>
            <person name="Hildebrand F."/>
            <person name="Pallen M.J."/>
        </authorList>
    </citation>
    <scope>NUCLEOTIDE SEQUENCE</scope>
    <source>
        <strain evidence="6">CHK180-15479</strain>
    </source>
</reference>
<dbReference type="Pfam" id="PF02782">
    <property type="entry name" value="FGGY_C"/>
    <property type="match status" value="1"/>
</dbReference>
<evidence type="ECO:0000259" key="5">
    <source>
        <dbReference type="Pfam" id="PF02782"/>
    </source>
</evidence>
<dbReference type="CDD" id="cd07779">
    <property type="entry name" value="ASKHA_NBD_FGGY_YgcE-like"/>
    <property type="match status" value="1"/>
</dbReference>
<evidence type="ECO:0000256" key="2">
    <source>
        <dbReference type="ARBA" id="ARBA00022679"/>
    </source>
</evidence>